<dbReference type="PANTHER" id="PTHR47698:SF2">
    <property type="entry name" value="FATTY-ACID-BINDING PROTEIN 3, CHLOROPLASTIC"/>
    <property type="match status" value="1"/>
</dbReference>
<keyword evidence="4" id="KW-1185">Reference proteome</keyword>
<comment type="caution">
    <text evidence="3">The sequence shown here is derived from an EMBL/GenBank/DDBJ whole genome shotgun (WGS) entry which is preliminary data.</text>
</comment>
<organism evidence="3 4">
    <name type="scientific">Granulicella arctica</name>
    <dbReference type="NCBI Taxonomy" id="940613"/>
    <lineage>
        <taxon>Bacteria</taxon>
        <taxon>Pseudomonadati</taxon>
        <taxon>Acidobacteriota</taxon>
        <taxon>Terriglobia</taxon>
        <taxon>Terriglobales</taxon>
        <taxon>Acidobacteriaceae</taxon>
        <taxon>Granulicella</taxon>
    </lineage>
</organism>
<dbReference type="InterPro" id="IPR016087">
    <property type="entry name" value="Chalcone_isomerase"/>
</dbReference>
<name>A0A7Y9PF42_9BACT</name>
<sequence length="187" mass="19847">MRKTVLSLAVAVFMLASLVNLHAASLAGVTLPDTAQVGGTTLVLNGLGLRTKFMVKVYVAGLYLEQRSSDPNAILKTDAPKRIVMQFVHGASKSQITGAFDDSFNDNAPDARKTMKADIDRLLGALEPVKDGDQMVFTYVPGTGTTLAINGAEKVTIVGPAFEQVLFSVWLGPKPPSADLKKGMLGQ</sequence>
<gene>
    <name evidence="3" type="ORF">HDF17_001057</name>
</gene>
<evidence type="ECO:0000313" key="4">
    <source>
        <dbReference type="Proteomes" id="UP000589520"/>
    </source>
</evidence>
<dbReference type="Gene3D" id="3.50.70.10">
    <property type="match status" value="1"/>
</dbReference>
<feature type="signal peptide" evidence="1">
    <location>
        <begin position="1"/>
        <end position="23"/>
    </location>
</feature>
<dbReference type="GO" id="GO:0016872">
    <property type="term" value="F:intramolecular lyase activity"/>
    <property type="evidence" value="ECO:0007669"/>
    <property type="project" value="InterPro"/>
</dbReference>
<feature type="chain" id="PRO_5031017642" description="Chalcone isomerase domain-containing protein" evidence="1">
    <location>
        <begin position="24"/>
        <end position="187"/>
    </location>
</feature>
<dbReference type="PANTHER" id="PTHR47698">
    <property type="entry name" value="FATTY-ACID-BINDING PROTEIN 3, CHLOROPLASTIC"/>
    <property type="match status" value="1"/>
</dbReference>
<dbReference type="EMBL" id="JACCCW010000001">
    <property type="protein sequence ID" value="NYF78770.1"/>
    <property type="molecule type" value="Genomic_DNA"/>
</dbReference>
<evidence type="ECO:0000313" key="3">
    <source>
        <dbReference type="EMBL" id="NYF78770.1"/>
    </source>
</evidence>
<protein>
    <recommendedName>
        <fullName evidence="2">Chalcone isomerase domain-containing protein</fullName>
    </recommendedName>
</protein>
<dbReference type="InterPro" id="IPR016088">
    <property type="entry name" value="Chalcone_isomerase_3-sand"/>
</dbReference>
<dbReference type="Pfam" id="PF16036">
    <property type="entry name" value="Chalcone_3"/>
    <property type="match status" value="1"/>
</dbReference>
<evidence type="ECO:0000256" key="1">
    <source>
        <dbReference type="SAM" id="SignalP"/>
    </source>
</evidence>
<accession>A0A7Y9PF42</accession>
<dbReference type="RefSeq" id="WP_179488479.1">
    <property type="nucleotide sequence ID" value="NZ_JACCCW010000001.1"/>
</dbReference>
<proteinExistence type="predicted"/>
<dbReference type="Proteomes" id="UP000589520">
    <property type="component" value="Unassembled WGS sequence"/>
</dbReference>
<keyword evidence="1" id="KW-0732">Signal</keyword>
<evidence type="ECO:0000259" key="2">
    <source>
        <dbReference type="Pfam" id="PF16036"/>
    </source>
</evidence>
<dbReference type="InterPro" id="IPR036298">
    <property type="entry name" value="Chalcone_isomerase_sf"/>
</dbReference>
<dbReference type="SUPFAM" id="SSF54626">
    <property type="entry name" value="Chalcone isomerase"/>
    <property type="match status" value="1"/>
</dbReference>
<reference evidence="3 4" key="1">
    <citation type="submission" date="2020-07" db="EMBL/GenBank/DDBJ databases">
        <title>Genomic Encyclopedia of Type Strains, Phase IV (KMG-V): Genome sequencing to study the core and pangenomes of soil and plant-associated prokaryotes.</title>
        <authorList>
            <person name="Whitman W."/>
        </authorList>
    </citation>
    <scope>NUCLEOTIDE SEQUENCE [LARGE SCALE GENOMIC DNA]</scope>
    <source>
        <strain evidence="3 4">X4EP2</strain>
    </source>
</reference>
<feature type="domain" description="Chalcone isomerase" evidence="2">
    <location>
        <begin position="23"/>
        <end position="186"/>
    </location>
</feature>
<dbReference type="AlphaFoldDB" id="A0A7Y9PF42"/>